<keyword evidence="3" id="KW-0949">S-adenosyl-L-methionine</keyword>
<dbReference type="Gene3D" id="3.40.50.150">
    <property type="entry name" value="Vaccinia Virus protein VP39"/>
    <property type="match status" value="1"/>
</dbReference>
<dbReference type="PROSITE" id="PS51682">
    <property type="entry name" value="SAM_OMT_I"/>
    <property type="match status" value="1"/>
</dbReference>
<dbReference type="CDD" id="cd02440">
    <property type="entry name" value="AdoMet_MTases"/>
    <property type="match status" value="1"/>
</dbReference>
<evidence type="ECO:0000313" key="4">
    <source>
        <dbReference type="EMBL" id="MXP00048.1"/>
    </source>
</evidence>
<accession>A0A6I4TZE6</accession>
<evidence type="ECO:0000313" key="5">
    <source>
        <dbReference type="Proteomes" id="UP000469430"/>
    </source>
</evidence>
<dbReference type="PANTHER" id="PTHR43167:SF1">
    <property type="entry name" value="PUTATIVE (AFU_ORTHOLOGUE AFUA_6G01830)-RELATED"/>
    <property type="match status" value="1"/>
</dbReference>
<dbReference type="OrthoDB" id="9799672at2"/>
<dbReference type="RefSeq" id="WP_161391792.1">
    <property type="nucleotide sequence ID" value="NZ_JBHSCP010000002.1"/>
</dbReference>
<dbReference type="Proteomes" id="UP000469430">
    <property type="component" value="Unassembled WGS sequence"/>
</dbReference>
<evidence type="ECO:0000256" key="1">
    <source>
        <dbReference type="ARBA" id="ARBA00022603"/>
    </source>
</evidence>
<evidence type="ECO:0000256" key="2">
    <source>
        <dbReference type="ARBA" id="ARBA00022679"/>
    </source>
</evidence>
<evidence type="ECO:0000256" key="3">
    <source>
        <dbReference type="ARBA" id="ARBA00022691"/>
    </source>
</evidence>
<dbReference type="EMBL" id="WTYJ01000003">
    <property type="protein sequence ID" value="MXP00048.1"/>
    <property type="molecule type" value="Genomic_DNA"/>
</dbReference>
<dbReference type="GO" id="GO:0008171">
    <property type="term" value="F:O-methyltransferase activity"/>
    <property type="evidence" value="ECO:0007669"/>
    <property type="project" value="InterPro"/>
</dbReference>
<dbReference type="GO" id="GO:0032259">
    <property type="term" value="P:methylation"/>
    <property type="evidence" value="ECO:0007669"/>
    <property type="project" value="UniProtKB-KW"/>
</dbReference>
<name>A0A6I4TZE6_9SPHN</name>
<proteinExistence type="predicted"/>
<dbReference type="Pfam" id="PF13578">
    <property type="entry name" value="Methyltransf_24"/>
    <property type="match status" value="1"/>
</dbReference>
<dbReference type="PANTHER" id="PTHR43167">
    <property type="entry name" value="PUTATIVE (AFU_ORTHOLOGUE AFUA_6G01830)-RELATED"/>
    <property type="match status" value="1"/>
</dbReference>
<keyword evidence="1 4" id="KW-0489">Methyltransferase</keyword>
<dbReference type="AlphaFoldDB" id="A0A6I4TZE6"/>
<protein>
    <submittedName>
        <fullName evidence="4">Methyltransferase</fullName>
    </submittedName>
</protein>
<keyword evidence="2 4" id="KW-0808">Transferase</keyword>
<dbReference type="SUPFAM" id="SSF53335">
    <property type="entry name" value="S-adenosyl-L-methionine-dependent methyltransferases"/>
    <property type="match status" value="1"/>
</dbReference>
<dbReference type="InterPro" id="IPR002935">
    <property type="entry name" value="SAM_O-MeTrfase"/>
</dbReference>
<organism evidence="4 5">
    <name type="scientific">Croceibacterium xixiisoli</name>
    <dbReference type="NCBI Taxonomy" id="1476466"/>
    <lineage>
        <taxon>Bacteria</taxon>
        <taxon>Pseudomonadati</taxon>
        <taxon>Pseudomonadota</taxon>
        <taxon>Alphaproteobacteria</taxon>
        <taxon>Sphingomonadales</taxon>
        <taxon>Erythrobacteraceae</taxon>
        <taxon>Croceibacterium</taxon>
    </lineage>
</organism>
<gene>
    <name evidence="4" type="ORF">GRI97_13725</name>
</gene>
<sequence length="219" mass="24112">MTDSTFFADPRAAEVFAEYQARHQRELALTAELPRGAFGERRDEFLLPVGAQVGNFLRALAIGRDPGVILELGTSYGYSTLFLADAARISGSRLVTIDLDPKKQEYSAAMLARAGLADYVEYRTGDALDLIAADPGPFDLVLLDVWKGLYLPCFEAFYPKLSEEGVIVSDNMIYPEGARDSVREYRAAVQAKPDLQTALLPFGSGIELTVRWQADNPKL</sequence>
<reference evidence="4 5" key="1">
    <citation type="submission" date="2019-12" db="EMBL/GenBank/DDBJ databases">
        <title>Genomic-based taxomic classification of the family Erythrobacteraceae.</title>
        <authorList>
            <person name="Xu L."/>
        </authorList>
    </citation>
    <scope>NUCLEOTIDE SEQUENCE [LARGE SCALE GENOMIC DNA]</scope>
    <source>
        <strain evidence="4 5">S36</strain>
    </source>
</reference>
<keyword evidence="5" id="KW-1185">Reference proteome</keyword>
<dbReference type="InterPro" id="IPR029063">
    <property type="entry name" value="SAM-dependent_MTases_sf"/>
</dbReference>
<comment type="caution">
    <text evidence="4">The sequence shown here is derived from an EMBL/GenBank/DDBJ whole genome shotgun (WGS) entry which is preliminary data.</text>
</comment>